<name>A0A1C5HR55_9ACTN</name>
<gene>
    <name evidence="1" type="ORF">GA0070613_1694</name>
</gene>
<evidence type="ECO:0000313" key="1">
    <source>
        <dbReference type="EMBL" id="SCG48480.1"/>
    </source>
</evidence>
<keyword evidence="2" id="KW-1185">Reference proteome</keyword>
<proteinExistence type="predicted"/>
<protein>
    <submittedName>
        <fullName evidence="1">Uncharacterized protein</fullName>
    </submittedName>
</protein>
<dbReference type="Proteomes" id="UP000198221">
    <property type="component" value="Chromosome I"/>
</dbReference>
<dbReference type="AlphaFoldDB" id="A0A1C5HR55"/>
<organism evidence="1 2">
    <name type="scientific">Micromonospora inositola</name>
    <dbReference type="NCBI Taxonomy" id="47865"/>
    <lineage>
        <taxon>Bacteria</taxon>
        <taxon>Bacillati</taxon>
        <taxon>Actinomycetota</taxon>
        <taxon>Actinomycetes</taxon>
        <taxon>Micromonosporales</taxon>
        <taxon>Micromonosporaceae</taxon>
        <taxon>Micromonospora</taxon>
    </lineage>
</organism>
<dbReference type="EMBL" id="LT607754">
    <property type="protein sequence ID" value="SCG48480.1"/>
    <property type="molecule type" value="Genomic_DNA"/>
</dbReference>
<reference evidence="2" key="1">
    <citation type="submission" date="2016-06" db="EMBL/GenBank/DDBJ databases">
        <authorList>
            <person name="Varghese N."/>
            <person name="Submissions Spin"/>
        </authorList>
    </citation>
    <scope>NUCLEOTIDE SEQUENCE [LARGE SCALE GENOMIC DNA]</scope>
    <source>
        <strain evidence="2">DSM 43819</strain>
    </source>
</reference>
<sequence length="32" mass="3586">MLLSSYLLDALVELPGESPAALRTRFLGWLPR</sequence>
<accession>A0A1C5HR55</accession>
<evidence type="ECO:0000313" key="2">
    <source>
        <dbReference type="Proteomes" id="UP000198221"/>
    </source>
</evidence>